<dbReference type="FunFam" id="3.20.20.70:FF:000030">
    <property type="entry name" value="Nicotinate-nucleotide pyrophosphorylase, carboxylating"/>
    <property type="match status" value="1"/>
</dbReference>
<evidence type="ECO:0000313" key="17">
    <source>
        <dbReference type="EMBL" id="SFS63051.1"/>
    </source>
</evidence>
<dbReference type="AlphaFoldDB" id="A0A1I6RE82"/>
<keyword evidence="19" id="KW-1185">Reference proteome</keyword>
<comment type="catalytic activity">
    <reaction evidence="10">
        <text>nicotinate beta-D-ribonucleotide + CO2 + diphosphate = quinolinate + 5-phospho-alpha-D-ribose 1-diphosphate + 2 H(+)</text>
        <dbReference type="Rhea" id="RHEA:12733"/>
        <dbReference type="ChEBI" id="CHEBI:15378"/>
        <dbReference type="ChEBI" id="CHEBI:16526"/>
        <dbReference type="ChEBI" id="CHEBI:29959"/>
        <dbReference type="ChEBI" id="CHEBI:33019"/>
        <dbReference type="ChEBI" id="CHEBI:57502"/>
        <dbReference type="ChEBI" id="CHEBI:58017"/>
        <dbReference type="EC" id="2.4.2.19"/>
    </reaction>
</comment>
<dbReference type="SUPFAM" id="SSF51690">
    <property type="entry name" value="Nicotinate/Quinolinate PRTase C-terminal domain-like"/>
    <property type="match status" value="1"/>
</dbReference>
<evidence type="ECO:0000313" key="16">
    <source>
        <dbReference type="EMBL" id="GEM03838.1"/>
    </source>
</evidence>
<dbReference type="SUPFAM" id="SSF54675">
    <property type="entry name" value="Nicotinate/Quinolinate PRTase N-terminal domain-like"/>
    <property type="match status" value="1"/>
</dbReference>
<dbReference type="Proteomes" id="UP000199139">
    <property type="component" value="Unassembled WGS sequence"/>
</dbReference>
<dbReference type="InterPro" id="IPR037128">
    <property type="entry name" value="Quinolinate_PRibosylTase_N_sf"/>
</dbReference>
<evidence type="ECO:0000256" key="4">
    <source>
        <dbReference type="ARBA" id="ARBA00011218"/>
    </source>
</evidence>
<evidence type="ECO:0000313" key="19">
    <source>
        <dbReference type="Proteomes" id="UP000321773"/>
    </source>
</evidence>
<dbReference type="GO" id="GO:0005737">
    <property type="term" value="C:cytoplasm"/>
    <property type="evidence" value="ECO:0007669"/>
    <property type="project" value="TreeGrafter"/>
</dbReference>
<evidence type="ECO:0000256" key="8">
    <source>
        <dbReference type="ARBA" id="ARBA00022679"/>
    </source>
</evidence>
<organism evidence="17 18">
    <name type="scientific">Halolactibacillus miurensis</name>
    <dbReference type="NCBI Taxonomy" id="306541"/>
    <lineage>
        <taxon>Bacteria</taxon>
        <taxon>Bacillati</taxon>
        <taxon>Bacillota</taxon>
        <taxon>Bacilli</taxon>
        <taxon>Bacillales</taxon>
        <taxon>Bacillaceae</taxon>
        <taxon>Halolactibacillus</taxon>
    </lineage>
</organism>
<dbReference type="FunFam" id="3.90.1170.20:FF:000001">
    <property type="entry name" value="Nicotinate-nucleotide diphosphorylase (Carboxylating)"/>
    <property type="match status" value="1"/>
</dbReference>
<dbReference type="GO" id="GO:0009435">
    <property type="term" value="P:NAD+ biosynthetic process"/>
    <property type="evidence" value="ECO:0007669"/>
    <property type="project" value="UniProtKB-UniPathway"/>
</dbReference>
<evidence type="ECO:0000256" key="7">
    <source>
        <dbReference type="ARBA" id="ARBA00022676"/>
    </source>
</evidence>
<comment type="subunit">
    <text evidence="4">Hexamer formed by 3 homodimers.</text>
</comment>
<dbReference type="InterPro" id="IPR036068">
    <property type="entry name" value="Nicotinate_pribotase-like_C"/>
</dbReference>
<dbReference type="InterPro" id="IPR027277">
    <property type="entry name" value="NadC/ModD"/>
</dbReference>
<dbReference type="Proteomes" id="UP000321773">
    <property type="component" value="Unassembled WGS sequence"/>
</dbReference>
<feature type="binding site" evidence="13">
    <location>
        <begin position="237"/>
        <end position="239"/>
    </location>
    <ligand>
        <name>substrate</name>
    </ligand>
</feature>
<keyword evidence="7 12" id="KW-0328">Glycosyltransferase</keyword>
<dbReference type="EMBL" id="FPAI01000006">
    <property type="protein sequence ID" value="SFS63051.1"/>
    <property type="molecule type" value="Genomic_DNA"/>
</dbReference>
<dbReference type="InterPro" id="IPR022412">
    <property type="entry name" value="Quinolinate_PRibosylTrfase_N"/>
</dbReference>
<keyword evidence="6" id="KW-0662">Pyridine nucleotide biosynthesis</keyword>
<sequence>MNPLLLEDQLKQFFNEDIGHDDVSSRMIPEDKRGYATFFVKASGIFCGLEVIETSYQLFHEPVQITWYKKDGDRCQTGEVICSVVASYRLLLKTERVILNLIQHLSGIATMTAKAVSKLGDAPVKLVDTRKTTPGLRMLEKYAVTCGGGYNHRYALYDAVMLKENHLACFDSITEAVKRSRQVISHLTKIEVEIETREQLREAIEVGVDVIMFDNLSPDVISTWIKDVPSTIVTEASGNITLDNIATYRDCGVDFISMGALTHSTEALDISLLIKGES</sequence>
<dbReference type="PANTHER" id="PTHR32179:SF3">
    <property type="entry name" value="NICOTINATE-NUCLEOTIDE PYROPHOSPHORYLASE [CARBOXYLATING]"/>
    <property type="match status" value="1"/>
</dbReference>
<dbReference type="GO" id="GO:0004514">
    <property type="term" value="F:nicotinate-nucleotide diphosphorylase (carboxylating) activity"/>
    <property type="evidence" value="ECO:0007669"/>
    <property type="project" value="UniProtKB-EC"/>
</dbReference>
<evidence type="ECO:0000256" key="12">
    <source>
        <dbReference type="PIRNR" id="PIRNR006250"/>
    </source>
</evidence>
<dbReference type="EMBL" id="BJWJ01000006">
    <property type="protein sequence ID" value="GEM03838.1"/>
    <property type="molecule type" value="Genomic_DNA"/>
</dbReference>
<dbReference type="Gene3D" id="3.20.20.70">
    <property type="entry name" value="Aldolase class I"/>
    <property type="match status" value="1"/>
</dbReference>
<dbReference type="GO" id="GO:0034213">
    <property type="term" value="P:quinolinate catabolic process"/>
    <property type="evidence" value="ECO:0007669"/>
    <property type="project" value="TreeGrafter"/>
</dbReference>
<dbReference type="PIRSF" id="PIRSF006250">
    <property type="entry name" value="NadC_ModD"/>
    <property type="match status" value="1"/>
</dbReference>
<evidence type="ECO:0000256" key="1">
    <source>
        <dbReference type="ARBA" id="ARBA00003237"/>
    </source>
</evidence>
<feature type="binding site" evidence="13">
    <location>
        <begin position="258"/>
        <end position="260"/>
    </location>
    <ligand>
        <name>substrate</name>
    </ligand>
</feature>
<evidence type="ECO:0000256" key="10">
    <source>
        <dbReference type="ARBA" id="ARBA00047445"/>
    </source>
</evidence>
<evidence type="ECO:0000256" key="6">
    <source>
        <dbReference type="ARBA" id="ARBA00022642"/>
    </source>
</evidence>
<feature type="binding site" evidence="13">
    <location>
        <position position="193"/>
    </location>
    <ligand>
        <name>substrate</name>
    </ligand>
</feature>
<comment type="function">
    <text evidence="1">Involved in the catabolism of quinolinic acid (QA).</text>
</comment>
<name>A0A1I6RE82_9BACI</name>
<dbReference type="Gene3D" id="3.90.1170.20">
    <property type="entry name" value="Quinolinate phosphoribosyl transferase, N-terminal domain"/>
    <property type="match status" value="1"/>
</dbReference>
<dbReference type="RefSeq" id="WP_062321928.1">
    <property type="nucleotide sequence ID" value="NZ_BJWJ01000006.1"/>
</dbReference>
<dbReference type="Pfam" id="PF01729">
    <property type="entry name" value="QRPTase_C"/>
    <property type="match status" value="1"/>
</dbReference>
<dbReference type="CDD" id="cd01572">
    <property type="entry name" value="QPRTase"/>
    <property type="match status" value="1"/>
</dbReference>
<evidence type="ECO:0000256" key="5">
    <source>
        <dbReference type="ARBA" id="ARBA00011944"/>
    </source>
</evidence>
<evidence type="ECO:0000256" key="9">
    <source>
        <dbReference type="ARBA" id="ARBA00033102"/>
    </source>
</evidence>
<dbReference type="OrthoDB" id="9782546at2"/>
<dbReference type="STRING" id="306541.SAMN05421668_10640"/>
<gene>
    <name evidence="16" type="primary">nadC</name>
    <name evidence="16" type="ORF">HMI01_08260</name>
    <name evidence="17" type="ORF">SAMN05421668_10640</name>
</gene>
<evidence type="ECO:0000313" key="18">
    <source>
        <dbReference type="Proteomes" id="UP000199139"/>
    </source>
</evidence>
<dbReference type="Pfam" id="PF02749">
    <property type="entry name" value="QRPTase_N"/>
    <property type="match status" value="1"/>
</dbReference>
<feature type="binding site" evidence="13">
    <location>
        <begin position="129"/>
        <end position="131"/>
    </location>
    <ligand>
        <name>substrate</name>
    </ligand>
</feature>
<dbReference type="InterPro" id="IPR013785">
    <property type="entry name" value="Aldolase_TIM"/>
</dbReference>
<evidence type="ECO:0000256" key="2">
    <source>
        <dbReference type="ARBA" id="ARBA00004893"/>
    </source>
</evidence>
<reference evidence="16 19" key="2">
    <citation type="submission" date="2019-07" db="EMBL/GenBank/DDBJ databases">
        <title>Whole genome shotgun sequence of Halolactibacillus miurensis NBRC 100873.</title>
        <authorList>
            <person name="Hosoyama A."/>
            <person name="Uohara A."/>
            <person name="Ohji S."/>
            <person name="Ichikawa N."/>
        </authorList>
    </citation>
    <scope>NUCLEOTIDE SEQUENCE [LARGE SCALE GENOMIC DNA]</scope>
    <source>
        <strain evidence="16 19">NBRC 100873</strain>
    </source>
</reference>
<dbReference type="UniPathway" id="UPA00253">
    <property type="reaction ID" value="UER00331"/>
</dbReference>
<reference evidence="17 18" key="1">
    <citation type="submission" date="2016-10" db="EMBL/GenBank/DDBJ databases">
        <authorList>
            <person name="de Groot N.N."/>
        </authorList>
    </citation>
    <scope>NUCLEOTIDE SEQUENCE [LARGE SCALE GENOMIC DNA]</scope>
    <source>
        <strain evidence="17 18">DSM 17074</strain>
    </source>
</reference>
<dbReference type="PANTHER" id="PTHR32179">
    <property type="entry name" value="NICOTINATE-NUCLEOTIDE PYROPHOSPHORYLASE [CARBOXYLATING]"/>
    <property type="match status" value="1"/>
</dbReference>
<feature type="binding site" evidence="13">
    <location>
        <position position="96"/>
    </location>
    <ligand>
        <name>substrate</name>
    </ligand>
</feature>
<evidence type="ECO:0000256" key="3">
    <source>
        <dbReference type="ARBA" id="ARBA00009400"/>
    </source>
</evidence>
<feature type="domain" description="Quinolinate phosphoribosyl transferase N-terminal" evidence="15">
    <location>
        <begin position="24"/>
        <end position="106"/>
    </location>
</feature>
<comment type="similarity">
    <text evidence="3 12">Belongs to the NadC/ModD family.</text>
</comment>
<protein>
    <recommendedName>
        <fullName evidence="11">Probable nicotinate-nucleotide pyrophosphorylase [carboxylating]</fullName>
        <ecNumber evidence="5">2.4.2.19</ecNumber>
    </recommendedName>
    <alternativeName>
        <fullName evidence="9">Quinolinate phosphoribosyltransferase [decarboxylating]</fullName>
    </alternativeName>
</protein>
<evidence type="ECO:0000256" key="11">
    <source>
        <dbReference type="ARBA" id="ARBA00069173"/>
    </source>
</evidence>
<feature type="binding site" evidence="13">
    <location>
        <position position="214"/>
    </location>
    <ligand>
        <name>substrate</name>
    </ligand>
</feature>
<keyword evidence="8 12" id="KW-0808">Transferase</keyword>
<dbReference type="InterPro" id="IPR004393">
    <property type="entry name" value="NadC"/>
</dbReference>
<evidence type="ECO:0000256" key="13">
    <source>
        <dbReference type="PIRSR" id="PIRSR006250-1"/>
    </source>
</evidence>
<proteinExistence type="inferred from homology"/>
<feature type="binding site" evidence="13">
    <location>
        <position position="163"/>
    </location>
    <ligand>
        <name>substrate</name>
    </ligand>
</feature>
<dbReference type="EC" id="2.4.2.19" evidence="5"/>
<feature type="binding site" evidence="13">
    <location>
        <position position="153"/>
    </location>
    <ligand>
        <name>substrate</name>
    </ligand>
</feature>
<dbReference type="InterPro" id="IPR002638">
    <property type="entry name" value="Quinolinate_PRibosylTrfase_C"/>
</dbReference>
<evidence type="ECO:0000259" key="14">
    <source>
        <dbReference type="Pfam" id="PF01729"/>
    </source>
</evidence>
<accession>A0A1I6RE82</accession>
<feature type="domain" description="Quinolinate phosphoribosyl transferase C-terminal" evidence="14">
    <location>
        <begin position="108"/>
        <end position="272"/>
    </location>
</feature>
<comment type="pathway">
    <text evidence="2">Cofactor biosynthesis; NAD(+) biosynthesis; nicotinate D-ribonucleotide from quinolinate: step 1/1.</text>
</comment>
<dbReference type="NCBIfam" id="TIGR00078">
    <property type="entry name" value="nadC"/>
    <property type="match status" value="1"/>
</dbReference>
<evidence type="ECO:0000259" key="15">
    <source>
        <dbReference type="Pfam" id="PF02749"/>
    </source>
</evidence>